<dbReference type="VEuPathDB" id="VectorBase:ASIC001009"/>
<dbReference type="EMBL" id="ATLV01004662">
    <property type="status" value="NOT_ANNOTATED_CDS"/>
    <property type="molecule type" value="Genomic_DNA"/>
</dbReference>
<protein>
    <submittedName>
        <fullName evidence="1 2">Uncharacterized protein</fullName>
    </submittedName>
</protein>
<name>A0A084VAW7_ANOSI</name>
<accession>A0A084VAW7</accession>
<sequence>MCPTCRHLSVDRVRILFLKRHSSYGWGWGRKLGEGYGTSSKRTVVKVSLRTIDHWQQLLPKACLLYGGAIEVTSFQRWQ</sequence>
<evidence type="ECO:0000313" key="1">
    <source>
        <dbReference type="EMBL" id="KFB35111.1"/>
    </source>
</evidence>
<dbReference type="EMBL" id="KE524230">
    <property type="protein sequence ID" value="KFB35111.1"/>
    <property type="molecule type" value="Genomic_DNA"/>
</dbReference>
<evidence type="ECO:0000313" key="3">
    <source>
        <dbReference type="Proteomes" id="UP000030765"/>
    </source>
</evidence>
<proteinExistence type="predicted"/>
<reference evidence="1 3" key="1">
    <citation type="journal article" date="2014" name="BMC Genomics">
        <title>Genome sequence of Anopheles sinensis provides insight into genetics basis of mosquito competence for malaria parasites.</title>
        <authorList>
            <person name="Zhou D."/>
            <person name="Zhang D."/>
            <person name="Ding G."/>
            <person name="Shi L."/>
            <person name="Hou Q."/>
            <person name="Ye Y."/>
            <person name="Xu Y."/>
            <person name="Zhou H."/>
            <person name="Xiong C."/>
            <person name="Li S."/>
            <person name="Yu J."/>
            <person name="Hong S."/>
            <person name="Yu X."/>
            <person name="Zou P."/>
            <person name="Chen C."/>
            <person name="Chang X."/>
            <person name="Wang W."/>
            <person name="Lv Y."/>
            <person name="Sun Y."/>
            <person name="Ma L."/>
            <person name="Shen B."/>
            <person name="Zhu C."/>
        </authorList>
    </citation>
    <scope>NUCLEOTIDE SEQUENCE [LARGE SCALE GENOMIC DNA]</scope>
</reference>
<reference evidence="2" key="2">
    <citation type="submission" date="2020-05" db="UniProtKB">
        <authorList>
            <consortium name="EnsemblMetazoa"/>
        </authorList>
    </citation>
    <scope>IDENTIFICATION</scope>
</reference>
<keyword evidence="3" id="KW-1185">Reference proteome</keyword>
<dbReference type="Proteomes" id="UP000030765">
    <property type="component" value="Unassembled WGS sequence"/>
</dbReference>
<evidence type="ECO:0000313" key="2">
    <source>
        <dbReference type="EnsemblMetazoa" id="ASIC001009-PA"/>
    </source>
</evidence>
<dbReference type="AlphaFoldDB" id="A0A084VAW7"/>
<gene>
    <name evidence="1" type="ORF">ZHAS_00001009</name>
</gene>
<dbReference type="EnsemblMetazoa" id="ASIC001009-RA">
    <property type="protein sequence ID" value="ASIC001009-PA"/>
    <property type="gene ID" value="ASIC001009"/>
</dbReference>
<organism evidence="1">
    <name type="scientific">Anopheles sinensis</name>
    <name type="common">Mosquito</name>
    <dbReference type="NCBI Taxonomy" id="74873"/>
    <lineage>
        <taxon>Eukaryota</taxon>
        <taxon>Metazoa</taxon>
        <taxon>Ecdysozoa</taxon>
        <taxon>Arthropoda</taxon>
        <taxon>Hexapoda</taxon>
        <taxon>Insecta</taxon>
        <taxon>Pterygota</taxon>
        <taxon>Neoptera</taxon>
        <taxon>Endopterygota</taxon>
        <taxon>Diptera</taxon>
        <taxon>Nematocera</taxon>
        <taxon>Culicoidea</taxon>
        <taxon>Culicidae</taxon>
        <taxon>Anophelinae</taxon>
        <taxon>Anopheles</taxon>
    </lineage>
</organism>